<accession>A0A270NN66</accession>
<dbReference type="RefSeq" id="WP_095377389.1">
    <property type="nucleotide sequence ID" value="NZ_NJGC01000004.1"/>
</dbReference>
<organism evidence="1 2">
    <name type="scientific">Stenotrophomonas maltophilia</name>
    <name type="common">Pseudomonas maltophilia</name>
    <name type="synonym">Xanthomonas maltophilia</name>
    <dbReference type="NCBI Taxonomy" id="40324"/>
    <lineage>
        <taxon>Bacteria</taxon>
        <taxon>Pseudomonadati</taxon>
        <taxon>Pseudomonadota</taxon>
        <taxon>Gammaproteobacteria</taxon>
        <taxon>Lysobacterales</taxon>
        <taxon>Lysobacteraceae</taxon>
        <taxon>Stenotrophomonas</taxon>
        <taxon>Stenotrophomonas maltophilia group</taxon>
    </lineage>
</organism>
<reference evidence="1 2" key="1">
    <citation type="submission" date="2017-06" db="EMBL/GenBank/DDBJ databases">
        <title>Genome sequencing and assembly of Stenotrophomonas maltophilia DF07.</title>
        <authorList>
            <person name="Iyer R."/>
        </authorList>
    </citation>
    <scope>NUCLEOTIDE SEQUENCE [LARGE SCALE GENOMIC DNA]</scope>
    <source>
        <strain evidence="1 2">DF07</strain>
    </source>
</reference>
<protein>
    <submittedName>
        <fullName evidence="1">Uncharacterized protein</fullName>
    </submittedName>
</protein>
<dbReference type="AlphaFoldDB" id="A0A270NN66"/>
<name>A0A270NN66_STEMA</name>
<evidence type="ECO:0000313" key="1">
    <source>
        <dbReference type="EMBL" id="PAM73150.1"/>
    </source>
</evidence>
<dbReference type="Proteomes" id="UP000216433">
    <property type="component" value="Unassembled WGS sequence"/>
</dbReference>
<gene>
    <name evidence="1" type="ORF">CEK00_04700</name>
</gene>
<dbReference type="SUPFAM" id="SSF49785">
    <property type="entry name" value="Galactose-binding domain-like"/>
    <property type="match status" value="1"/>
</dbReference>
<proteinExistence type="predicted"/>
<dbReference type="EMBL" id="NJGC01000004">
    <property type="protein sequence ID" value="PAM73150.1"/>
    <property type="molecule type" value="Genomic_DNA"/>
</dbReference>
<evidence type="ECO:0000313" key="2">
    <source>
        <dbReference type="Proteomes" id="UP000216433"/>
    </source>
</evidence>
<dbReference type="InterPro" id="IPR008979">
    <property type="entry name" value="Galactose-bd-like_sf"/>
</dbReference>
<comment type="caution">
    <text evidence="1">The sequence shown here is derived from an EMBL/GenBank/DDBJ whole genome shotgun (WGS) entry which is preliminary data.</text>
</comment>
<sequence length="354" mass="37467">MATRIPLILNQVTERIEELAEGDTLPGSFIEGFSGKNRIINGNFDIYQRGNPGTITNTAAYTADRWICSSAGAGATSNWGLGATTPGEIPDSVLFLGFNVVAGVSSAWVGQWIEGVHTFAGGKATVSFWMRSGVAGKKVGLLIQQHFGTGGSAMVEVQASSAITLTTNFTKYTVTFDVPSIVGKTVGANNALLLTFFYADDRSSMFGGQLIGQTGLFEVAQVQMERGGKATDFEWRPKAEEQLLCERYCQLLDYGKGNGFTLCMVNGVNSVLAFLPLNSQMRVVPTATRRGDLPTYTGPGAGTGANLTALNIIPIGLSRLALVGTIGVSGTVNQVGYLGSTNVNGFQILLDSEF</sequence>
<dbReference type="Gene3D" id="2.60.120.260">
    <property type="entry name" value="Galactose-binding domain-like"/>
    <property type="match status" value="1"/>
</dbReference>